<dbReference type="AlphaFoldDB" id="A0A974GY62"/>
<dbReference type="PANTHER" id="PTHR42897:SF2">
    <property type="entry name" value="PYRUVATE SYNTHASE SUBUNIT PORB"/>
    <property type="match status" value="1"/>
</dbReference>
<sequence length="301" mass="32980">MFDIQHKSKGLVSHGVSACAGCGLELIMRNVMSVLGEDTVILIPPGCSALFSGYGNESGLKIAGFQGNLENTAACAAGVRAALNAQGNYHTTVLAFAGDGGTVDIGLQALSGVLERRDRIMYICYDNEAYMNTGIQGSSSTPFFASTTTTPSGKPTSRKNLMEIAIAHDIPYAATASIHNLNDFKKKLKKAMETDGPSLIHIQTPCPTGWRYDPGKSVELARLAVQTGSWILFEYEDGRVTINSKLKDLKPITDYIEIQGRFKHLTEEQKAELQDYTEKYYHRYIKKLENMNIETEEHATA</sequence>
<gene>
    <name evidence="3" type="ORF">HZF24_17005</name>
</gene>
<evidence type="ECO:0000256" key="1">
    <source>
        <dbReference type="ARBA" id="ARBA00023002"/>
    </source>
</evidence>
<dbReference type="GO" id="GO:0030976">
    <property type="term" value="F:thiamine pyrophosphate binding"/>
    <property type="evidence" value="ECO:0007669"/>
    <property type="project" value="InterPro"/>
</dbReference>
<dbReference type="InterPro" id="IPR011766">
    <property type="entry name" value="TPP_enzyme_TPP-bd"/>
</dbReference>
<proteinExistence type="predicted"/>
<evidence type="ECO:0000313" key="4">
    <source>
        <dbReference type="Proteomes" id="UP000611629"/>
    </source>
</evidence>
<dbReference type="EMBL" id="JACBNQ010000030">
    <property type="protein sequence ID" value="NYB75850.1"/>
    <property type="molecule type" value="Genomic_DNA"/>
</dbReference>
<organism evidence="3 4">
    <name type="scientific">Sedimentibacter hydroxybenzoicus DSM 7310</name>
    <dbReference type="NCBI Taxonomy" id="1123245"/>
    <lineage>
        <taxon>Bacteria</taxon>
        <taxon>Bacillati</taxon>
        <taxon>Bacillota</taxon>
        <taxon>Tissierellia</taxon>
        <taxon>Sedimentibacter</taxon>
    </lineage>
</organism>
<keyword evidence="1" id="KW-0560">Oxidoreductase</keyword>
<accession>A0A974GY62</accession>
<keyword evidence="3" id="KW-0670">Pyruvate</keyword>
<dbReference type="Pfam" id="PF02775">
    <property type="entry name" value="TPP_enzyme_C"/>
    <property type="match status" value="1"/>
</dbReference>
<dbReference type="InterPro" id="IPR051479">
    <property type="entry name" value="PorB-like"/>
</dbReference>
<dbReference type="PANTHER" id="PTHR42897">
    <property type="entry name" value="PYRUVATE SYNTHASE SUBUNIT PORB"/>
    <property type="match status" value="1"/>
</dbReference>
<dbReference type="SUPFAM" id="SSF52518">
    <property type="entry name" value="Thiamin diphosphate-binding fold (THDP-binding)"/>
    <property type="match status" value="1"/>
</dbReference>
<evidence type="ECO:0000259" key="2">
    <source>
        <dbReference type="Pfam" id="PF02775"/>
    </source>
</evidence>
<dbReference type="Proteomes" id="UP000611629">
    <property type="component" value="Unassembled WGS sequence"/>
</dbReference>
<dbReference type="RefSeq" id="WP_179239568.1">
    <property type="nucleotide sequence ID" value="NZ_JACBNQ010000030.1"/>
</dbReference>
<name>A0A974GY62_SEDHY</name>
<feature type="domain" description="Thiamine pyrophosphate enzyme TPP-binding" evidence="2">
    <location>
        <begin position="63"/>
        <end position="202"/>
    </location>
</feature>
<evidence type="ECO:0000313" key="3">
    <source>
        <dbReference type="EMBL" id="NYB75850.1"/>
    </source>
</evidence>
<protein>
    <submittedName>
        <fullName evidence="3">Pyruvate synthase subunit beta</fullName>
    </submittedName>
</protein>
<reference evidence="3" key="1">
    <citation type="submission" date="2020-07" db="EMBL/GenBank/DDBJ databases">
        <title>Genomic analysis of a strain of Sedimentibacter Hydroxybenzoicus DSM7310.</title>
        <authorList>
            <person name="Ma S."/>
        </authorList>
    </citation>
    <scope>NUCLEOTIDE SEQUENCE</scope>
    <source>
        <strain evidence="3">DSM 7310</strain>
    </source>
</reference>
<dbReference type="InterPro" id="IPR029061">
    <property type="entry name" value="THDP-binding"/>
</dbReference>
<dbReference type="Gene3D" id="3.40.50.970">
    <property type="match status" value="2"/>
</dbReference>
<comment type="caution">
    <text evidence="3">The sequence shown here is derived from an EMBL/GenBank/DDBJ whole genome shotgun (WGS) entry which is preliminary data.</text>
</comment>
<dbReference type="GO" id="GO:0016491">
    <property type="term" value="F:oxidoreductase activity"/>
    <property type="evidence" value="ECO:0007669"/>
    <property type="project" value="UniProtKB-KW"/>
</dbReference>
<keyword evidence="4" id="KW-1185">Reference proteome</keyword>